<evidence type="ECO:0000256" key="2">
    <source>
        <dbReference type="SAM" id="SignalP"/>
    </source>
</evidence>
<name>A0A7W7KCU7_9SPHN</name>
<dbReference type="EMBL" id="JACHLR010000013">
    <property type="protein sequence ID" value="MBB4859728.1"/>
    <property type="molecule type" value="Genomic_DNA"/>
</dbReference>
<keyword evidence="1" id="KW-0175">Coiled coil</keyword>
<dbReference type="RefSeq" id="WP_246381828.1">
    <property type="nucleotide sequence ID" value="NZ_JACHLR010000013.1"/>
</dbReference>
<evidence type="ECO:0000313" key="4">
    <source>
        <dbReference type="Proteomes" id="UP000555448"/>
    </source>
</evidence>
<feature type="chain" id="PRO_5030529076" evidence="2">
    <location>
        <begin position="24"/>
        <end position="126"/>
    </location>
</feature>
<dbReference type="Proteomes" id="UP000555448">
    <property type="component" value="Unassembled WGS sequence"/>
</dbReference>
<protein>
    <submittedName>
        <fullName evidence="3">Uncharacterized protein</fullName>
    </submittedName>
</protein>
<sequence length="126" mass="14483">MRTGIWLVAAVATTTMLAQGALADNPRDPTMTPEAIARDRDTIRKMNLDQLDYVRNRDAGYAAGWRHHAGAQTAVPREEADAYGTRDRAYEQDLARYREARQRYEREMAHWERDREACAQGYDCGY</sequence>
<feature type="signal peptide" evidence="2">
    <location>
        <begin position="1"/>
        <end position="23"/>
    </location>
</feature>
<evidence type="ECO:0000256" key="1">
    <source>
        <dbReference type="SAM" id="Coils"/>
    </source>
</evidence>
<accession>A0A7W7KCU7</accession>
<keyword evidence="4" id="KW-1185">Reference proteome</keyword>
<proteinExistence type="predicted"/>
<reference evidence="3 4" key="1">
    <citation type="submission" date="2020-08" db="EMBL/GenBank/DDBJ databases">
        <title>Functional genomics of gut bacteria from endangered species of beetles.</title>
        <authorList>
            <person name="Carlos-Shanley C."/>
        </authorList>
    </citation>
    <scope>NUCLEOTIDE SEQUENCE [LARGE SCALE GENOMIC DNA]</scope>
    <source>
        <strain evidence="3 4">S00245</strain>
    </source>
</reference>
<gene>
    <name evidence="3" type="ORF">HNO88_003057</name>
</gene>
<evidence type="ECO:0000313" key="3">
    <source>
        <dbReference type="EMBL" id="MBB4859728.1"/>
    </source>
</evidence>
<keyword evidence="2" id="KW-0732">Signal</keyword>
<organism evidence="3 4">
    <name type="scientific">Novosphingobium chloroacetimidivorans</name>
    <dbReference type="NCBI Taxonomy" id="1428314"/>
    <lineage>
        <taxon>Bacteria</taxon>
        <taxon>Pseudomonadati</taxon>
        <taxon>Pseudomonadota</taxon>
        <taxon>Alphaproteobacteria</taxon>
        <taxon>Sphingomonadales</taxon>
        <taxon>Sphingomonadaceae</taxon>
        <taxon>Novosphingobium</taxon>
    </lineage>
</organism>
<feature type="coiled-coil region" evidence="1">
    <location>
        <begin position="87"/>
        <end position="114"/>
    </location>
</feature>
<dbReference type="AlphaFoldDB" id="A0A7W7KCU7"/>
<comment type="caution">
    <text evidence="3">The sequence shown here is derived from an EMBL/GenBank/DDBJ whole genome shotgun (WGS) entry which is preliminary data.</text>
</comment>